<organism evidence="2 3">
    <name type="scientific">Protaetiibacter larvae</name>
    <dbReference type="NCBI Taxonomy" id="2592654"/>
    <lineage>
        <taxon>Bacteria</taxon>
        <taxon>Bacillati</taxon>
        <taxon>Actinomycetota</taxon>
        <taxon>Actinomycetes</taxon>
        <taxon>Micrococcales</taxon>
        <taxon>Microbacteriaceae</taxon>
        <taxon>Protaetiibacter</taxon>
    </lineage>
</organism>
<dbReference type="OrthoDB" id="5057864at2"/>
<keyword evidence="3" id="KW-1185">Reference proteome</keyword>
<reference evidence="2 3" key="1">
    <citation type="submission" date="2019-09" db="EMBL/GenBank/DDBJ databases">
        <title>Genome sequencing of strain KACC 19322.</title>
        <authorList>
            <person name="Heo J."/>
            <person name="Kim S.-J."/>
            <person name="Kim J.-S."/>
            <person name="Hong S.-B."/>
            <person name="Kwon S.-W."/>
        </authorList>
    </citation>
    <scope>NUCLEOTIDE SEQUENCE [LARGE SCALE GENOMIC DNA]</scope>
    <source>
        <strain evidence="2 3">KACC 19322</strain>
    </source>
</reference>
<dbReference type="EMBL" id="CP043504">
    <property type="protein sequence ID" value="QEO08923.1"/>
    <property type="molecule type" value="Genomic_DNA"/>
</dbReference>
<accession>A0A5C1Y4H1</accession>
<evidence type="ECO:0008006" key="4">
    <source>
        <dbReference type="Google" id="ProtNLM"/>
    </source>
</evidence>
<dbReference type="SUPFAM" id="SSF82171">
    <property type="entry name" value="DPP6 N-terminal domain-like"/>
    <property type="match status" value="1"/>
</dbReference>
<dbReference type="AlphaFoldDB" id="A0A5C1Y4H1"/>
<feature type="region of interest" description="Disordered" evidence="1">
    <location>
        <begin position="345"/>
        <end position="368"/>
    </location>
</feature>
<gene>
    <name evidence="2" type="ORF">FLP23_02140</name>
</gene>
<sequence>MSTDRAGGAAGDARLERQRAGFRRLSLGVIVALALVAGGLGAVNAAQGPRLSSTELNPQALVTRAGQRVVLHADQPLAELSAAALTISPATDATVSVDQGTATIRFGRMLDYATRYTIRLEVRGAATGTGAALEFSFTTPDVEVYSLLRHDPDAPGEPDRILRSGLADAGSGGTVFEAPRIQDYVALRELLAVITLDERDVPALTVISPAEGVRVPIDVGGAATVRELHAAGTGDLFGYILDAGYGAPDGPRNTLFLYDLTDATGVPAPVTGFGGAPLEVMSWTFVPGTTSIVAQGLDQQLYLIDPLGGGDPTPLGQHVGMQGFVPGTTQLVVVDPTGSSVIDLADGSTTPLELPEPKPQSDRYPGKRVPLDERTDVQLFTRLEPGAPSEERSSSLVLSDADGERELFRTSSPGSWVRDFCLSPNGEYLAVEVVSGEGRPDNYPIEYGFSATSIRFVRIADGSSDRGVRGFLPDWCR</sequence>
<dbReference type="RefSeq" id="WP_149324354.1">
    <property type="nucleotide sequence ID" value="NZ_CP043504.1"/>
</dbReference>
<dbReference type="KEGG" id="lyk:FLP23_02140"/>
<name>A0A5C1Y4H1_9MICO</name>
<dbReference type="Proteomes" id="UP000322159">
    <property type="component" value="Chromosome"/>
</dbReference>
<evidence type="ECO:0000313" key="2">
    <source>
        <dbReference type="EMBL" id="QEO08923.1"/>
    </source>
</evidence>
<feature type="compositionally biased region" description="Basic and acidic residues" evidence="1">
    <location>
        <begin position="355"/>
        <end position="368"/>
    </location>
</feature>
<evidence type="ECO:0000313" key="3">
    <source>
        <dbReference type="Proteomes" id="UP000322159"/>
    </source>
</evidence>
<protein>
    <recommendedName>
        <fullName evidence="4">SbsA Ig-like domain-containing protein</fullName>
    </recommendedName>
</protein>
<evidence type="ECO:0000256" key="1">
    <source>
        <dbReference type="SAM" id="MobiDB-lite"/>
    </source>
</evidence>
<proteinExistence type="predicted"/>